<evidence type="ECO:0000256" key="8">
    <source>
        <dbReference type="SAM" id="Phobius"/>
    </source>
</evidence>
<feature type="transmembrane region" description="Helical" evidence="8">
    <location>
        <begin position="132"/>
        <end position="150"/>
    </location>
</feature>
<feature type="transmembrane region" description="Helical" evidence="8">
    <location>
        <begin position="237"/>
        <end position="257"/>
    </location>
</feature>
<evidence type="ECO:0000256" key="3">
    <source>
        <dbReference type="ARBA" id="ARBA00022475"/>
    </source>
</evidence>
<dbReference type="InterPro" id="IPR001750">
    <property type="entry name" value="ND/Mrp_TM"/>
</dbReference>
<dbReference type="Proteomes" id="UP000242861">
    <property type="component" value="Unassembled WGS sequence"/>
</dbReference>
<feature type="transmembrane region" description="Helical" evidence="8">
    <location>
        <begin position="330"/>
        <end position="352"/>
    </location>
</feature>
<sequence>MNHALILPILLPLLSGALLLFAARLNLLHQRLLSCLATWASLPLAGYLLWQADSGQLYSYALGDWPAPFGIALLLDRLAALMLLVTALLASVAVFYACRGDDQRGANFHALFQFQLLGINGAFLTADLFNLFVFFEILLIASYALLLHGAGAARVRAGLHYVVLNLLGSSFFLIAVGVLYGICGTLNMADLARQVAQATPDQQPLLAAAGLLLLLVFGLKAAVLPLYFWLPRAYAAASAPVAALFAVMTKVGFYAILRVYTLLFGSAAGALEGLGHAWLWPMALLTLLLAAVGALAARSLGVLLGYLVLVSVGTLLAGLAMGHVEALSASLYYLLHSTWLAGGLFLLADLIARQRGDKAGELQQGPAILQGRLLGGLFFLAAIAVAGLPPFSGFLGKLLLLQATPAAQALWLWPLLLLASLLVLVALSRAGSTLFWRTARDVHGRAEVDGGRTLACVLLLSCSPLLVLLAGPVLAYCEATARQLLDLAPYLALVSGGRT</sequence>
<dbReference type="AlphaFoldDB" id="A0A2I0CQH2"/>
<dbReference type="PRINTS" id="PR01437">
    <property type="entry name" value="NUOXDRDTASE4"/>
</dbReference>
<evidence type="ECO:0000256" key="4">
    <source>
        <dbReference type="ARBA" id="ARBA00022692"/>
    </source>
</evidence>
<accession>A0A2I0CQH2</accession>
<organism evidence="10 11">
    <name type="scientific">Pseudomonas fluvialis</name>
    <dbReference type="NCBI Taxonomy" id="1793966"/>
    <lineage>
        <taxon>Bacteria</taxon>
        <taxon>Pseudomonadati</taxon>
        <taxon>Pseudomonadota</taxon>
        <taxon>Gammaproteobacteria</taxon>
        <taxon>Pseudomonadales</taxon>
        <taxon>Pseudomonadaceae</taxon>
        <taxon>Pseudomonas</taxon>
    </lineage>
</organism>
<dbReference type="Pfam" id="PF00361">
    <property type="entry name" value="Proton_antipo_M"/>
    <property type="match status" value="1"/>
</dbReference>
<feature type="transmembrane region" description="Helical" evidence="8">
    <location>
        <begin position="70"/>
        <end position="96"/>
    </location>
</feature>
<dbReference type="GO" id="GO:0008137">
    <property type="term" value="F:NADH dehydrogenase (ubiquinone) activity"/>
    <property type="evidence" value="ECO:0007669"/>
    <property type="project" value="InterPro"/>
</dbReference>
<evidence type="ECO:0000256" key="5">
    <source>
        <dbReference type="ARBA" id="ARBA00022989"/>
    </source>
</evidence>
<feature type="transmembrane region" description="Helical" evidence="8">
    <location>
        <begin position="373"/>
        <end position="391"/>
    </location>
</feature>
<dbReference type="GO" id="GO:0042773">
    <property type="term" value="P:ATP synthesis coupled electron transport"/>
    <property type="evidence" value="ECO:0007669"/>
    <property type="project" value="InterPro"/>
</dbReference>
<feature type="transmembrane region" description="Helical" evidence="8">
    <location>
        <begin position="6"/>
        <end position="25"/>
    </location>
</feature>
<dbReference type="EMBL" id="PIYS01000014">
    <property type="protein sequence ID" value="PKF71406.1"/>
    <property type="molecule type" value="Genomic_DNA"/>
</dbReference>
<keyword evidence="5 8" id="KW-1133">Transmembrane helix</keyword>
<dbReference type="PANTHER" id="PTHR42703">
    <property type="entry name" value="NADH DEHYDROGENASE"/>
    <property type="match status" value="1"/>
</dbReference>
<protein>
    <submittedName>
        <fullName evidence="10">Monovalent cation/H+ antiporter subunit D</fullName>
    </submittedName>
</protein>
<comment type="caution">
    <text evidence="10">The sequence shown here is derived from an EMBL/GenBank/DDBJ whole genome shotgun (WGS) entry which is preliminary data.</text>
</comment>
<keyword evidence="4 7" id="KW-0812">Transmembrane</keyword>
<feature type="transmembrane region" description="Helical" evidence="8">
    <location>
        <begin position="411"/>
        <end position="432"/>
    </location>
</feature>
<feature type="domain" description="NADH:quinone oxidoreductase/Mrp antiporter transmembrane" evidence="9">
    <location>
        <begin position="127"/>
        <end position="421"/>
    </location>
</feature>
<dbReference type="PANTHER" id="PTHR42703:SF1">
    <property type="entry name" value="NA(+)_H(+) ANTIPORTER SUBUNIT D1"/>
    <property type="match status" value="1"/>
</dbReference>
<evidence type="ECO:0000256" key="7">
    <source>
        <dbReference type="RuleBase" id="RU000320"/>
    </source>
</evidence>
<comment type="subcellular location">
    <subcellularLocation>
        <location evidence="1">Cell membrane</location>
        <topology evidence="1">Multi-pass membrane protein</topology>
    </subcellularLocation>
    <subcellularLocation>
        <location evidence="7">Membrane</location>
        <topology evidence="7">Multi-pass membrane protein</topology>
    </subcellularLocation>
</comment>
<dbReference type="GO" id="GO:0005886">
    <property type="term" value="C:plasma membrane"/>
    <property type="evidence" value="ECO:0007669"/>
    <property type="project" value="UniProtKB-SubCell"/>
</dbReference>
<dbReference type="InterPro" id="IPR050586">
    <property type="entry name" value="CPA3_Na-H_Antiporter_D"/>
</dbReference>
<keyword evidence="3" id="KW-1003">Cell membrane</keyword>
<proteinExistence type="inferred from homology"/>
<evidence type="ECO:0000256" key="2">
    <source>
        <dbReference type="ARBA" id="ARBA00005346"/>
    </source>
</evidence>
<feature type="transmembrane region" description="Helical" evidence="8">
    <location>
        <begin position="277"/>
        <end position="296"/>
    </location>
</feature>
<feature type="transmembrane region" description="Helical" evidence="8">
    <location>
        <begin position="32"/>
        <end position="50"/>
    </location>
</feature>
<keyword evidence="6 8" id="KW-0472">Membrane</keyword>
<feature type="transmembrane region" description="Helical" evidence="8">
    <location>
        <begin position="205"/>
        <end position="230"/>
    </location>
</feature>
<evidence type="ECO:0000313" key="10">
    <source>
        <dbReference type="EMBL" id="PKF71406.1"/>
    </source>
</evidence>
<feature type="transmembrane region" description="Helical" evidence="8">
    <location>
        <begin position="162"/>
        <end position="182"/>
    </location>
</feature>
<reference evidence="11" key="1">
    <citation type="submission" date="2017-12" db="EMBL/GenBank/DDBJ databases">
        <authorList>
            <person name="Yu X.-Y."/>
        </authorList>
    </citation>
    <scope>NUCLEOTIDE SEQUENCE [LARGE SCALE GENOMIC DNA]</scope>
    <source>
        <strain evidence="11">ZYSR67-Z</strain>
    </source>
</reference>
<comment type="similarity">
    <text evidence="2">Belongs to the CPA3 antiporters (TC 2.A.63) subunit D family.</text>
</comment>
<name>A0A2I0CQH2_9PSED</name>
<feature type="transmembrane region" description="Helical" evidence="8">
    <location>
        <begin position="303"/>
        <end position="324"/>
    </location>
</feature>
<feature type="transmembrane region" description="Helical" evidence="8">
    <location>
        <begin position="453"/>
        <end position="476"/>
    </location>
</feature>
<gene>
    <name evidence="10" type="ORF">CW360_08085</name>
</gene>
<evidence type="ECO:0000256" key="6">
    <source>
        <dbReference type="ARBA" id="ARBA00023136"/>
    </source>
</evidence>
<evidence type="ECO:0000259" key="9">
    <source>
        <dbReference type="Pfam" id="PF00361"/>
    </source>
</evidence>
<dbReference type="RefSeq" id="WP_101193348.1">
    <property type="nucleotide sequence ID" value="NZ_PIYS01000014.1"/>
</dbReference>
<evidence type="ECO:0000256" key="1">
    <source>
        <dbReference type="ARBA" id="ARBA00004651"/>
    </source>
</evidence>
<dbReference type="NCBIfam" id="NF009309">
    <property type="entry name" value="PRK12666.1"/>
    <property type="match status" value="1"/>
</dbReference>
<evidence type="ECO:0000313" key="11">
    <source>
        <dbReference type="Proteomes" id="UP000242861"/>
    </source>
</evidence>
<dbReference type="InterPro" id="IPR003918">
    <property type="entry name" value="NADH_UbQ_OxRdtase"/>
</dbReference>
<feature type="transmembrane region" description="Helical" evidence="8">
    <location>
        <begin position="108"/>
        <end position="126"/>
    </location>
</feature>